<feature type="signal peptide" evidence="2">
    <location>
        <begin position="1"/>
        <end position="17"/>
    </location>
</feature>
<proteinExistence type="predicted"/>
<feature type="region of interest" description="Disordered" evidence="1">
    <location>
        <begin position="140"/>
        <end position="161"/>
    </location>
</feature>
<organism evidence="3 4">
    <name type="scientific">Ustilago bromivora</name>
    <dbReference type="NCBI Taxonomy" id="307758"/>
    <lineage>
        <taxon>Eukaryota</taxon>
        <taxon>Fungi</taxon>
        <taxon>Dikarya</taxon>
        <taxon>Basidiomycota</taxon>
        <taxon>Ustilaginomycotina</taxon>
        <taxon>Ustilaginomycetes</taxon>
        <taxon>Ustilaginales</taxon>
        <taxon>Ustilaginaceae</taxon>
        <taxon>Ustilago</taxon>
    </lineage>
</organism>
<dbReference type="Proteomes" id="UP000658997">
    <property type="component" value="Unassembled WGS sequence"/>
</dbReference>
<sequence length="384" mass="41645">MFLAQLIACGLVVFSQAVPIHARPAPGSTSVGSISRHRSIPESGVTVHDVEGHDVEGGFNAAASVGLARRYLPQLNHSNAGRQYQAQVLEGIPVARISRMNEGNRTDQGSMPVASSPQIMQPQFDTLVEHQMGPLDEHRLVPACGTSPPEHASLPNQVPAHSSEFAALSDDEPMALAQHQARAQYRAHSRAAEIAKMNPDATWHSSTALVPPQLPSQNQASSSSLQHHQHISQPWSGMSPATSAGQTEHYLNSVAASTSIETHMDPWRGHSMLLERMVIGDNYWPPPPNKTVLQDKINHSRILPGNNLLKLREKGVAKFYNAAGGRPGDQALIRYARFVDLAKQMPLKPLSTDTLHADRTVWNKTGLRILLAQSPVVAYGIADA</sequence>
<accession>A0A8H8QL95</accession>
<dbReference type="AlphaFoldDB" id="A0A8H8QL95"/>
<evidence type="ECO:0008006" key="5">
    <source>
        <dbReference type="Google" id="ProtNLM"/>
    </source>
</evidence>
<comment type="caution">
    <text evidence="3">The sequence shown here is derived from an EMBL/GenBank/DDBJ whole genome shotgun (WGS) entry which is preliminary data.</text>
</comment>
<feature type="region of interest" description="Disordered" evidence="1">
    <location>
        <begin position="203"/>
        <end position="244"/>
    </location>
</feature>
<evidence type="ECO:0000313" key="4">
    <source>
        <dbReference type="Proteomes" id="UP000658997"/>
    </source>
</evidence>
<reference evidence="3" key="1">
    <citation type="submission" date="2018-08" db="EMBL/GenBank/DDBJ databases">
        <authorList>
            <person name="Guldener U."/>
        </authorList>
    </citation>
    <scope>NUCLEOTIDE SEQUENCE</scope>
    <source>
        <strain evidence="3">UB2</strain>
    </source>
</reference>
<gene>
    <name evidence="3" type="ORF">UBRO2_02495</name>
</gene>
<protein>
    <recommendedName>
        <fullName evidence="5">Effector family protein Eff1</fullName>
    </recommendedName>
</protein>
<keyword evidence="2" id="KW-0732">Signal</keyword>
<feature type="chain" id="PRO_5034339594" description="Effector family protein Eff1" evidence="2">
    <location>
        <begin position="18"/>
        <end position="384"/>
    </location>
</feature>
<evidence type="ECO:0000256" key="1">
    <source>
        <dbReference type="SAM" id="MobiDB-lite"/>
    </source>
</evidence>
<evidence type="ECO:0000256" key="2">
    <source>
        <dbReference type="SAM" id="SignalP"/>
    </source>
</evidence>
<name>A0A8H8QL95_9BASI</name>
<evidence type="ECO:0000313" key="3">
    <source>
        <dbReference type="EMBL" id="SYW78303.1"/>
    </source>
</evidence>
<feature type="compositionally biased region" description="Polar residues" evidence="1">
    <location>
        <begin position="235"/>
        <end position="244"/>
    </location>
</feature>
<feature type="compositionally biased region" description="Low complexity" evidence="1">
    <location>
        <begin position="215"/>
        <end position="234"/>
    </location>
</feature>
<keyword evidence="4" id="KW-1185">Reference proteome</keyword>
<dbReference type="EMBL" id="ULHB01000039">
    <property type="protein sequence ID" value="SYW78303.1"/>
    <property type="molecule type" value="Genomic_DNA"/>
</dbReference>